<dbReference type="OrthoDB" id="1929441at2759"/>
<feature type="compositionally biased region" description="Polar residues" evidence="1">
    <location>
        <begin position="1246"/>
        <end position="1257"/>
    </location>
</feature>
<feature type="region of interest" description="Disordered" evidence="1">
    <location>
        <begin position="831"/>
        <end position="854"/>
    </location>
</feature>
<organism evidence="2 3">
    <name type="scientific">Cocos nucifera</name>
    <name type="common">Coconut palm</name>
    <dbReference type="NCBI Taxonomy" id="13894"/>
    <lineage>
        <taxon>Eukaryota</taxon>
        <taxon>Viridiplantae</taxon>
        <taxon>Streptophyta</taxon>
        <taxon>Embryophyta</taxon>
        <taxon>Tracheophyta</taxon>
        <taxon>Spermatophyta</taxon>
        <taxon>Magnoliopsida</taxon>
        <taxon>Liliopsida</taxon>
        <taxon>Arecaceae</taxon>
        <taxon>Arecoideae</taxon>
        <taxon>Cocoseae</taxon>
        <taxon>Attaleinae</taxon>
        <taxon>Cocos</taxon>
    </lineage>
</organism>
<feature type="compositionally biased region" description="Polar residues" evidence="1">
    <location>
        <begin position="576"/>
        <end position="587"/>
    </location>
</feature>
<dbReference type="EMBL" id="CM017882">
    <property type="protein sequence ID" value="KAG1364271.1"/>
    <property type="molecule type" value="Genomic_DNA"/>
</dbReference>
<dbReference type="PANTHER" id="PTHR35767">
    <property type="entry name" value="HAPLESS PROTEIN"/>
    <property type="match status" value="1"/>
</dbReference>
<protein>
    <submittedName>
        <fullName evidence="2">Uncharacterized protein</fullName>
    </submittedName>
</protein>
<proteinExistence type="predicted"/>
<feature type="compositionally biased region" description="Polar residues" evidence="1">
    <location>
        <begin position="596"/>
        <end position="624"/>
    </location>
</feature>
<dbReference type="PANTHER" id="PTHR35767:SF1">
    <property type="entry name" value="HAPLESS PROTEIN"/>
    <property type="match status" value="1"/>
</dbReference>
<feature type="region of interest" description="Disordered" evidence="1">
    <location>
        <begin position="576"/>
        <end position="631"/>
    </location>
</feature>
<feature type="region of interest" description="Disordered" evidence="1">
    <location>
        <begin position="1108"/>
        <end position="1138"/>
    </location>
</feature>
<sequence length="1383" mass="151172">MLSIENLSDPSVPCKASALKSDERASGTLAFQEAADPIGLADETQRPHFSIRDYVFNSRNKDVTKNWPLPLKLLHRCLEYGVNDILPPFEPPDLVRSQCCRRVEFEHQIACSHSEQISTEVKSLETKDVGPIDEEPDNIHREFCLPPDQLVVECSDQTQHSSLLSRKSKVNHRIHSGDELIGVEPEPVSTFTSHDRIKRTSGQTGERTCIANVNKSASEASSEIEVEEHPLLPENLEVRREPSEKKCRSIVKLSGTSETIRVEDIVSTSSTVSDPMASKVCPVCKTFTSTSNTTLNAHIDQCLSEESDTKRGVTKLSKLKSRKKRLMVDIYTTAPRCTIEDLDRRNGTSWAVDLALVAPTSEVSREIKRPKLSVSGAADDGNEGPVYVDSNGMKVRIISKFNDVPPVNSKGSCKLRKDVKGITAGKSSLISKKKCFKSKHSKCMKTNQHKKRLCSFMLFKGKNPVTQIGDCHSNTYDKKEESLSCILNAEDQAKSRGPGTLRQWVCSKRSGPSRKFNKKGTHMESTVPGALDTSVEGNQPDPGNSSVVKSHILELSRSSEVLASSPKTKRVDVLSNSVHATHNSNTRPPKPPELNSRLSPENTSLASGLTPKPSRSSGNFVSSPRSKREDIQLSTIQKFDNSSDINAIPSECCHPLLQTRKRLMSKKNVLLGKSSSLEESKGDGSEKRLTIKKFRKHRSILVTGKRRGKLASNINKGLHGSIEDFGFDHSLRANEMSNADQPTLSEDLTISRVRESEQEREGFCTMVKQQHAKKRLHLGDRSDCYVSIIEASDMQCEPFGCDDVANEPFMDEAANEHGGSENLIIRHLAPASGPRLNPRPSEQEHGESFCGSEAPVEGGLNDEQVLQCDVTSSKIINKNIEQVGEEGNLCIVKQSEDQRSASIKVSSTCLIVPVDMVHGFRQENSSIKTVRMMSSQDHNLVGGVETSGSPASTSSNICPYSPELSQSKDSDAKQCVKDAADQDKLSSSLLNNSELPSVARTRGTEGMKSRRNQQVKAIAAAAMEPEKLSHDPCYCSRRESLSQESPPPLRQSIVTKSMFPSNGKQIGSNLCVRPTISSSSSAFHCLKTAEISAPILQSPTESILAEAPSASKIPPGSNFASKIPPGSDFGPPSPYSLAQGQATSNPIFRLMGKDLVLKNEELAQLPKVLPSDSDYTSTMKCLPPGFTSTNSDLTKISFSYQQHQIPGGCVILSQDSSKAKQQVSGFVGVPSIMSQQKRGKKLRSPLPSSIGTTTASQHHQKPISSARPPYRDVIVIDDSSEVEAEPSRSVPSPAVALPPAFLGSSFIPPRPFSCFPPKSPYVSREVRGIVRPSYSMSHPMANAYIPVKHDNTSEGSVPRSSYMFQSPSTAHLTPSLCYGRTLQ</sequence>
<reference evidence="2" key="1">
    <citation type="journal article" date="2017" name="Gigascience">
        <title>The genome draft of coconut (Cocos nucifera).</title>
        <authorList>
            <person name="Xiao Y."/>
            <person name="Xu P."/>
            <person name="Fan H."/>
            <person name="Baudouin L."/>
            <person name="Xia W."/>
            <person name="Bocs S."/>
            <person name="Xu J."/>
            <person name="Li Q."/>
            <person name="Guo A."/>
            <person name="Zhou L."/>
            <person name="Li J."/>
            <person name="Wu Y."/>
            <person name="Ma Z."/>
            <person name="Armero A."/>
            <person name="Issali A.E."/>
            <person name="Liu N."/>
            <person name="Peng M."/>
            <person name="Yang Y."/>
        </authorList>
    </citation>
    <scope>NUCLEOTIDE SEQUENCE</scope>
    <source>
        <tissue evidence="2">Spear leaf of Hainan Tall coconut</tissue>
    </source>
</reference>
<feature type="compositionally biased region" description="Basic residues" evidence="1">
    <location>
        <begin position="511"/>
        <end position="520"/>
    </location>
</feature>
<evidence type="ECO:0000313" key="2">
    <source>
        <dbReference type="EMBL" id="KAG1364271.1"/>
    </source>
</evidence>
<evidence type="ECO:0000256" key="1">
    <source>
        <dbReference type="SAM" id="MobiDB-lite"/>
    </source>
</evidence>
<gene>
    <name evidence="2" type="ORF">COCNU_11G010980</name>
</gene>
<reference evidence="2" key="2">
    <citation type="submission" date="2019-07" db="EMBL/GenBank/DDBJ databases">
        <authorList>
            <person name="Yang Y."/>
            <person name="Bocs S."/>
            <person name="Baudouin L."/>
        </authorList>
    </citation>
    <scope>NUCLEOTIDE SEQUENCE</scope>
    <source>
        <tissue evidence="2">Spear leaf of Hainan Tall coconut</tissue>
    </source>
</reference>
<feature type="region of interest" description="Disordered" evidence="1">
    <location>
        <begin position="943"/>
        <end position="978"/>
    </location>
</feature>
<dbReference type="Proteomes" id="UP000797356">
    <property type="component" value="Chromosome 11"/>
</dbReference>
<keyword evidence="3" id="KW-1185">Reference proteome</keyword>
<accession>A0A8K0IPU0</accession>
<evidence type="ECO:0000313" key="3">
    <source>
        <dbReference type="Proteomes" id="UP000797356"/>
    </source>
</evidence>
<feature type="compositionally biased region" description="Polar residues" evidence="1">
    <location>
        <begin position="946"/>
        <end position="965"/>
    </location>
</feature>
<name>A0A8K0IPU0_COCNU</name>
<comment type="caution">
    <text evidence="2">The sequence shown here is derived from an EMBL/GenBank/DDBJ whole genome shotgun (WGS) entry which is preliminary data.</text>
</comment>
<feature type="region of interest" description="Disordered" evidence="1">
    <location>
        <begin position="1234"/>
        <end position="1270"/>
    </location>
</feature>
<feature type="compositionally biased region" description="Basic and acidic residues" evidence="1">
    <location>
        <begin position="966"/>
        <end position="978"/>
    </location>
</feature>
<feature type="region of interest" description="Disordered" evidence="1">
    <location>
        <begin position="509"/>
        <end position="547"/>
    </location>
</feature>
<feature type="compositionally biased region" description="Polar residues" evidence="1">
    <location>
        <begin position="535"/>
        <end position="547"/>
    </location>
</feature>
<dbReference type="Gene3D" id="3.30.160.60">
    <property type="entry name" value="Classic Zinc Finger"/>
    <property type="match status" value="1"/>
</dbReference>